<keyword evidence="3" id="KW-0479">Metal-binding</keyword>
<evidence type="ECO:0000256" key="7">
    <source>
        <dbReference type="SAM" id="MobiDB-lite"/>
    </source>
</evidence>
<dbReference type="InterPro" id="IPR017900">
    <property type="entry name" value="4Fe4S_Fe_S_CS"/>
</dbReference>
<dbReference type="PANTHER" id="PTHR30176:SF3">
    <property type="entry name" value="FERREDOXIN-TYPE PROTEIN NAPH"/>
    <property type="match status" value="1"/>
</dbReference>
<evidence type="ECO:0000256" key="2">
    <source>
        <dbReference type="ARBA" id="ARBA00022485"/>
    </source>
</evidence>
<keyword evidence="8" id="KW-1133">Transmembrane helix</keyword>
<evidence type="ECO:0000256" key="5">
    <source>
        <dbReference type="ARBA" id="ARBA00023004"/>
    </source>
</evidence>
<dbReference type="InterPro" id="IPR017896">
    <property type="entry name" value="4Fe4S_Fe-S-bd"/>
</dbReference>
<dbReference type="GO" id="GO:0046872">
    <property type="term" value="F:metal ion binding"/>
    <property type="evidence" value="ECO:0007669"/>
    <property type="project" value="UniProtKB-KW"/>
</dbReference>
<dbReference type="PROSITE" id="PS00198">
    <property type="entry name" value="4FE4S_FER_1"/>
    <property type="match status" value="1"/>
</dbReference>
<name>A0A5A7MYB1_9PROT</name>
<feature type="domain" description="4Fe-4S ferredoxin-type" evidence="9">
    <location>
        <begin position="267"/>
        <end position="296"/>
    </location>
</feature>
<comment type="caution">
    <text evidence="10">The sequence shown here is derived from an EMBL/GenBank/DDBJ whole genome shotgun (WGS) entry which is preliminary data.</text>
</comment>
<dbReference type="GO" id="GO:0005886">
    <property type="term" value="C:plasma membrane"/>
    <property type="evidence" value="ECO:0007669"/>
    <property type="project" value="TreeGrafter"/>
</dbReference>
<dbReference type="Pfam" id="PF13746">
    <property type="entry name" value="Fer4_18"/>
    <property type="match status" value="1"/>
</dbReference>
<evidence type="ECO:0000256" key="1">
    <source>
        <dbReference type="ARBA" id="ARBA00022448"/>
    </source>
</evidence>
<feature type="transmembrane region" description="Helical" evidence="8">
    <location>
        <begin position="206"/>
        <end position="225"/>
    </location>
</feature>
<feature type="transmembrane region" description="Helical" evidence="8">
    <location>
        <begin position="172"/>
        <end position="190"/>
    </location>
</feature>
<evidence type="ECO:0000313" key="10">
    <source>
        <dbReference type="EMBL" id="GEQ99988.1"/>
    </source>
</evidence>
<evidence type="ECO:0000256" key="3">
    <source>
        <dbReference type="ARBA" id="ARBA00022723"/>
    </source>
</evidence>
<dbReference type="AlphaFoldDB" id="A0A5A7MYB1"/>
<evidence type="ECO:0000256" key="8">
    <source>
        <dbReference type="SAM" id="Phobius"/>
    </source>
</evidence>
<evidence type="ECO:0000256" key="6">
    <source>
        <dbReference type="ARBA" id="ARBA00023014"/>
    </source>
</evidence>
<dbReference type="InterPro" id="IPR014116">
    <property type="entry name" value="Cyt_c_oxidase_cbb3_FixG"/>
</dbReference>
<keyword evidence="4" id="KW-0249">Electron transport</keyword>
<keyword evidence="6" id="KW-0411">Iron-sulfur</keyword>
<feature type="transmembrane region" description="Helical" evidence="8">
    <location>
        <begin position="46"/>
        <end position="64"/>
    </location>
</feature>
<dbReference type="PANTHER" id="PTHR30176">
    <property type="entry name" value="FERREDOXIN-TYPE PROTEIN NAPH"/>
    <property type="match status" value="1"/>
</dbReference>
<dbReference type="EMBL" id="BKCM01000002">
    <property type="protein sequence ID" value="GEQ99988.1"/>
    <property type="molecule type" value="Genomic_DNA"/>
</dbReference>
<protein>
    <submittedName>
        <fullName evidence="10">Ferredoxin</fullName>
    </submittedName>
</protein>
<dbReference type="GO" id="GO:0051539">
    <property type="term" value="F:4 iron, 4 sulfur cluster binding"/>
    <property type="evidence" value="ECO:0007669"/>
    <property type="project" value="UniProtKB-KW"/>
</dbReference>
<keyword evidence="8" id="KW-0812">Transmembrane</keyword>
<keyword evidence="11" id="KW-1185">Reference proteome</keyword>
<reference evidence="10 11" key="1">
    <citation type="submission" date="2019-09" db="EMBL/GenBank/DDBJ databases">
        <title>NBRP : Genome information of microbial organism related human and environment.</title>
        <authorList>
            <person name="Hattori M."/>
            <person name="Oshima K."/>
            <person name="Inaba H."/>
            <person name="Suda W."/>
            <person name="Sakamoto M."/>
            <person name="Iino T."/>
            <person name="Kitahara M."/>
            <person name="Oshida Y."/>
            <person name="Iida T."/>
            <person name="Kudo T."/>
            <person name="Itoh T."/>
            <person name="Ohkuma M."/>
        </authorList>
    </citation>
    <scope>NUCLEOTIDE SEQUENCE [LARGE SCALE GENOMIC DNA]</scope>
    <source>
        <strain evidence="10 11">Mie-1</strain>
    </source>
</reference>
<dbReference type="Pfam" id="PF12801">
    <property type="entry name" value="Fer4_5"/>
    <property type="match status" value="1"/>
</dbReference>
<dbReference type="PROSITE" id="PS51379">
    <property type="entry name" value="4FE4S_FER_2"/>
    <property type="match status" value="1"/>
</dbReference>
<keyword evidence="2" id="KW-0004">4Fe-4S</keyword>
<evidence type="ECO:0000256" key="4">
    <source>
        <dbReference type="ARBA" id="ARBA00022982"/>
    </source>
</evidence>
<dbReference type="InterPro" id="IPR032879">
    <property type="entry name" value="FixG_C"/>
</dbReference>
<keyword evidence="1" id="KW-0813">Transport</keyword>
<feature type="transmembrane region" description="Helical" evidence="8">
    <location>
        <begin position="351"/>
        <end position="370"/>
    </location>
</feature>
<gene>
    <name evidence="10" type="primary">fixG</name>
    <name evidence="10" type="ORF">JCM17845_06120</name>
</gene>
<keyword evidence="5" id="KW-0408">Iron</keyword>
<feature type="region of interest" description="Disordered" evidence="7">
    <location>
        <begin position="1"/>
        <end position="27"/>
    </location>
</feature>
<keyword evidence="8" id="KW-0472">Membrane</keyword>
<dbReference type="Proteomes" id="UP000325187">
    <property type="component" value="Unassembled WGS sequence"/>
</dbReference>
<evidence type="ECO:0000259" key="9">
    <source>
        <dbReference type="PROSITE" id="PS51379"/>
    </source>
</evidence>
<proteinExistence type="predicted"/>
<dbReference type="NCBIfam" id="TIGR02745">
    <property type="entry name" value="ccoG_rdxA_fixG"/>
    <property type="match status" value="1"/>
</dbReference>
<sequence length="500" mass="55685">MTASIASGHNKAKAPEPPQPGGEEGPLYQSRVKIYPKRVSGTFRNLKWLVMIVTLGVYYVTPWLRWDRGATAPDQAVLLDLPHRRFYFFFIEIWPQEVYYLTGLLILAALLLFLFTSLFGRVWCGYACPQTVWTDLFIWVEHLVQGDRNKRMKLDKSPWTATKIAKKSLTHFIWLVLSVATGGAWVFYFADAPSLMTGLLTGEAPLAAYLAIAGLTFTTYSLGGLMREQVCTYMCPWPRIQGAMFDADTFLVSYKPDRGEPRGPHKKGESWDGRGDCIDCQACVAVCPVGIDIRNGPQLECIQCALCIDACNEIMDKIDRPRGLIDYETLAMPDARAKGEKPKIRLVRGRTIIYSLSILLTAAVMGYGLLTRGDLEMSVLRDRNPLFVPLSDGSVRNGYTIKILNKAHETRNFSIELSGIEGLALSRPNAVDRPDRVMVGPDDVQSVRLYVTAPADIVRSPVLADGEKAINIAIRDMESGAVASRNTVFRGPQSHSQGRR</sequence>
<dbReference type="Pfam" id="PF11614">
    <property type="entry name" value="FixG_C"/>
    <property type="match status" value="1"/>
</dbReference>
<dbReference type="RefSeq" id="WP_150001779.1">
    <property type="nucleotide sequence ID" value="NZ_BKCM01000002.1"/>
</dbReference>
<feature type="transmembrane region" description="Helical" evidence="8">
    <location>
        <begin position="98"/>
        <end position="119"/>
    </location>
</feature>
<organism evidence="10 11">
    <name type="scientific">Iodidimonas gelatinilytica</name>
    <dbReference type="NCBI Taxonomy" id="1236966"/>
    <lineage>
        <taxon>Bacteria</taxon>
        <taxon>Pseudomonadati</taxon>
        <taxon>Pseudomonadota</taxon>
        <taxon>Alphaproteobacteria</taxon>
        <taxon>Iodidimonadales</taxon>
        <taxon>Iodidimonadaceae</taxon>
        <taxon>Iodidimonas</taxon>
    </lineage>
</organism>
<evidence type="ECO:0000313" key="11">
    <source>
        <dbReference type="Proteomes" id="UP000325187"/>
    </source>
</evidence>
<dbReference type="InterPro" id="IPR051684">
    <property type="entry name" value="Electron_Trans/Redox"/>
</dbReference>
<accession>A0A5A7MYB1</accession>
<dbReference type="SUPFAM" id="SSF54862">
    <property type="entry name" value="4Fe-4S ferredoxins"/>
    <property type="match status" value="1"/>
</dbReference>
<dbReference type="InterPro" id="IPR013783">
    <property type="entry name" value="Ig-like_fold"/>
</dbReference>
<dbReference type="Gene3D" id="2.60.40.10">
    <property type="entry name" value="Immunoglobulins"/>
    <property type="match status" value="1"/>
</dbReference>